<feature type="compositionally biased region" description="Basic residues" evidence="2">
    <location>
        <begin position="754"/>
        <end position="763"/>
    </location>
</feature>
<dbReference type="Pfam" id="PF01844">
    <property type="entry name" value="HNH"/>
    <property type="match status" value="1"/>
</dbReference>
<feature type="compositionally biased region" description="Low complexity" evidence="2">
    <location>
        <begin position="1"/>
        <end position="20"/>
    </location>
</feature>
<gene>
    <name evidence="4" type="ORF">ER308_14885</name>
</gene>
<accession>A0A411YHX7</accession>
<reference evidence="4 5" key="1">
    <citation type="submission" date="2019-01" db="EMBL/GenBank/DDBJ databases">
        <title>Egibacter rhizosphaerae EGI 80759T.</title>
        <authorList>
            <person name="Chen D.-D."/>
            <person name="Tian Y."/>
            <person name="Jiao J.-Y."/>
            <person name="Zhang X.-T."/>
            <person name="Zhang Y.-G."/>
            <person name="Zhang Y."/>
            <person name="Xiao M."/>
            <person name="Shu W.-S."/>
            <person name="Li W.-J."/>
        </authorList>
    </citation>
    <scope>NUCLEOTIDE SEQUENCE [LARGE SCALE GENOMIC DNA]</scope>
    <source>
        <strain evidence="4 5">EGI 80759</strain>
    </source>
</reference>
<evidence type="ECO:0000256" key="1">
    <source>
        <dbReference type="ARBA" id="ARBA00023450"/>
    </source>
</evidence>
<dbReference type="GO" id="GO:0008270">
    <property type="term" value="F:zinc ion binding"/>
    <property type="evidence" value="ECO:0007669"/>
    <property type="project" value="InterPro"/>
</dbReference>
<dbReference type="Proteomes" id="UP000291469">
    <property type="component" value="Chromosome"/>
</dbReference>
<sequence>MSPSARAAAAATGGRGVVTADARGGSTGESPPEGHAADAPPEGSRWGGEGPRGDGRRSGDGTDAGPHAERQGSGDFSTGEATHAALELIDQGLDALTSSSFDELDDPELGDLIRRARATRDRIDAVTAEAVTLQRRRTSWRRDGARSQKEWLSEHLGLSRGQASGVLREAEGLAKLPRTRAALARGRLSAGHALVATRAVRDLPAEDHDELDRMVVGEAAAPEPAVGDGTESPADEAPGGADDGDGVADGSGEGEPGDQGSDADDHSGDADDNSGATRRHHGASGNGSPRPPLDPEELRSRLDDYTHAKRGDAMAERERRAWEARRVNASRTADGAPTLDNRLDFVGGETVITAINALAAPKGDDDERTPEQRKADALVELAERALQYDQLPEAGGQRPQVTVVVPLSTLLGEEHAPAAHLDHLGSLSSATARQIACDAEITRVITGPNSAPLDVGRSSRSATRPQRRALAVRDGGCVGCHAPASWCEAHHLRHWADRGSTDLANLCLLCRLCHTHVHQGTRVLVGNATEGFRLEHPSPEATRRRAGSPPDPEGTGRHRKARDPGQAPSGPHGTGHRTSDAGVGRRGAEAGHDATSDSDGPDAEGARNAGRGAGDSEEDRRAAPKVGDPEPEDRASRGESDPGPEDEAARQPRRVSTASESPPTYDRGPTFDSASTYDPGPARDPELGANPRRRAGFEPVVNPPRRAGLKPEADPPSGAASHVRSGNEPSPEDSWRVTPSWTRWASRTQWASVRSHRGRRPPRPGRPAPSSRPG</sequence>
<feature type="compositionally biased region" description="Polar residues" evidence="2">
    <location>
        <begin position="737"/>
        <end position="752"/>
    </location>
</feature>
<dbReference type="KEGG" id="erz:ER308_14885"/>
<dbReference type="RefSeq" id="WP_131155712.1">
    <property type="nucleotide sequence ID" value="NZ_CP036402.1"/>
</dbReference>
<feature type="region of interest" description="Disordered" evidence="2">
    <location>
        <begin position="1"/>
        <end position="78"/>
    </location>
</feature>
<dbReference type="EMBL" id="CP036402">
    <property type="protein sequence ID" value="QBI20719.1"/>
    <property type="molecule type" value="Genomic_DNA"/>
</dbReference>
<feature type="compositionally biased region" description="Basic and acidic residues" evidence="2">
    <location>
        <begin position="296"/>
        <end position="317"/>
    </location>
</feature>
<comment type="similarity">
    <text evidence="1">Belongs to the Rv1128c/1148c/1588c/1702c/1945/3466 family.</text>
</comment>
<dbReference type="CDD" id="cd00085">
    <property type="entry name" value="HNHc"/>
    <property type="match status" value="1"/>
</dbReference>
<feature type="compositionally biased region" description="Pro residues" evidence="2">
    <location>
        <begin position="764"/>
        <end position="774"/>
    </location>
</feature>
<evidence type="ECO:0000256" key="2">
    <source>
        <dbReference type="SAM" id="MobiDB-lite"/>
    </source>
</evidence>
<feature type="domain" description="HNH nuclease" evidence="3">
    <location>
        <begin position="465"/>
        <end position="515"/>
    </location>
</feature>
<organism evidence="4 5">
    <name type="scientific">Egibacter rhizosphaerae</name>
    <dbReference type="NCBI Taxonomy" id="1670831"/>
    <lineage>
        <taxon>Bacteria</taxon>
        <taxon>Bacillati</taxon>
        <taxon>Actinomycetota</taxon>
        <taxon>Nitriliruptoria</taxon>
        <taxon>Egibacterales</taxon>
        <taxon>Egibacteraceae</taxon>
        <taxon>Egibacter</taxon>
    </lineage>
</organism>
<dbReference type="InterPro" id="IPR002711">
    <property type="entry name" value="HNH"/>
</dbReference>
<evidence type="ECO:0000313" key="4">
    <source>
        <dbReference type="EMBL" id="QBI20719.1"/>
    </source>
</evidence>
<feature type="compositionally biased region" description="Basic and acidic residues" evidence="2">
    <location>
        <begin position="51"/>
        <end position="72"/>
    </location>
</feature>
<feature type="compositionally biased region" description="Basic and acidic residues" evidence="2">
    <location>
        <begin position="586"/>
        <end position="595"/>
    </location>
</feature>
<evidence type="ECO:0000313" key="5">
    <source>
        <dbReference type="Proteomes" id="UP000291469"/>
    </source>
</evidence>
<evidence type="ECO:0000259" key="3">
    <source>
        <dbReference type="SMART" id="SM00507"/>
    </source>
</evidence>
<dbReference type="InterPro" id="IPR003870">
    <property type="entry name" value="DUF222"/>
</dbReference>
<feature type="region of interest" description="Disordered" evidence="2">
    <location>
        <begin position="220"/>
        <end position="317"/>
    </location>
</feature>
<feature type="compositionally biased region" description="Basic and acidic residues" evidence="2">
    <location>
        <begin position="532"/>
        <end position="543"/>
    </location>
</feature>
<dbReference type="GO" id="GO:0004519">
    <property type="term" value="F:endonuclease activity"/>
    <property type="evidence" value="ECO:0007669"/>
    <property type="project" value="InterPro"/>
</dbReference>
<name>A0A411YHX7_9ACTN</name>
<dbReference type="SMART" id="SM00507">
    <property type="entry name" value="HNHc"/>
    <property type="match status" value="1"/>
</dbReference>
<protein>
    <submittedName>
        <fullName evidence="4">DUF222 domain-containing protein</fullName>
    </submittedName>
</protein>
<dbReference type="InterPro" id="IPR003615">
    <property type="entry name" value="HNH_nuc"/>
</dbReference>
<proteinExistence type="inferred from homology"/>
<dbReference type="OrthoDB" id="4413566at2"/>
<feature type="region of interest" description="Disordered" evidence="2">
    <location>
        <begin position="530"/>
        <end position="774"/>
    </location>
</feature>
<dbReference type="Gene3D" id="1.10.30.50">
    <property type="match status" value="1"/>
</dbReference>
<dbReference type="Pfam" id="PF02720">
    <property type="entry name" value="DUF222"/>
    <property type="match status" value="2"/>
</dbReference>
<dbReference type="AlphaFoldDB" id="A0A411YHX7"/>
<dbReference type="GO" id="GO:0003676">
    <property type="term" value="F:nucleic acid binding"/>
    <property type="evidence" value="ECO:0007669"/>
    <property type="project" value="InterPro"/>
</dbReference>
<keyword evidence="5" id="KW-1185">Reference proteome</keyword>